<dbReference type="EMBL" id="AP027272">
    <property type="protein sequence ID" value="BDX05316.1"/>
    <property type="molecule type" value="Genomic_DNA"/>
</dbReference>
<keyword evidence="5 9" id="KW-1003">Cell membrane</keyword>
<name>A0AA48HFA8_9ALTE</name>
<protein>
    <recommendedName>
        <fullName evidence="3 9">Phosphate transport system permease protein PstA</fullName>
    </recommendedName>
</protein>
<keyword evidence="12" id="KW-1185">Reference proteome</keyword>
<keyword evidence="7 9" id="KW-1133">Transmembrane helix</keyword>
<gene>
    <name evidence="11" type="primary">pstA</name>
    <name evidence="11" type="ORF">MACH26_08370</name>
</gene>
<dbReference type="InterPro" id="IPR035906">
    <property type="entry name" value="MetI-like_sf"/>
</dbReference>
<dbReference type="AlphaFoldDB" id="A0AA48HFA8"/>
<comment type="subcellular location">
    <subcellularLocation>
        <location evidence="9">Cell inner membrane</location>
        <topology evidence="9">Multi-pass membrane protein</topology>
    </subcellularLocation>
    <subcellularLocation>
        <location evidence="1">Cell membrane</location>
        <topology evidence="1">Multi-pass membrane protein</topology>
    </subcellularLocation>
</comment>
<accession>A0AA48HFA8</accession>
<proteinExistence type="inferred from homology"/>
<feature type="domain" description="ABC transmembrane type-1" evidence="10">
    <location>
        <begin position="275"/>
        <end position="507"/>
    </location>
</feature>
<evidence type="ECO:0000256" key="5">
    <source>
        <dbReference type="ARBA" id="ARBA00022475"/>
    </source>
</evidence>
<dbReference type="InterPro" id="IPR005672">
    <property type="entry name" value="Phosphate_PstA"/>
</dbReference>
<dbReference type="GO" id="GO:0035435">
    <property type="term" value="P:phosphate ion transmembrane transport"/>
    <property type="evidence" value="ECO:0007669"/>
    <property type="project" value="InterPro"/>
</dbReference>
<evidence type="ECO:0000313" key="12">
    <source>
        <dbReference type="Proteomes" id="UP001333710"/>
    </source>
</evidence>
<evidence type="ECO:0000256" key="1">
    <source>
        <dbReference type="ARBA" id="ARBA00004651"/>
    </source>
</evidence>
<keyword evidence="6 9" id="KW-0812">Transmembrane</keyword>
<keyword evidence="4" id="KW-0813">Transport</keyword>
<evidence type="ECO:0000256" key="3">
    <source>
        <dbReference type="ARBA" id="ARBA00016864"/>
    </source>
</evidence>
<dbReference type="KEGG" id="pmaw:MACH26_08370"/>
<dbReference type="InterPro" id="IPR000515">
    <property type="entry name" value="MetI-like"/>
</dbReference>
<evidence type="ECO:0000256" key="9">
    <source>
        <dbReference type="RuleBase" id="RU363043"/>
    </source>
</evidence>
<evidence type="ECO:0000256" key="6">
    <source>
        <dbReference type="ARBA" id="ARBA00022692"/>
    </source>
</evidence>
<dbReference type="PROSITE" id="PS50928">
    <property type="entry name" value="ABC_TM1"/>
    <property type="match status" value="1"/>
</dbReference>
<organism evidence="11 12">
    <name type="scientific">Planctobacterium marinum</name>
    <dbReference type="NCBI Taxonomy" id="1631968"/>
    <lineage>
        <taxon>Bacteria</taxon>
        <taxon>Pseudomonadati</taxon>
        <taxon>Pseudomonadota</taxon>
        <taxon>Gammaproteobacteria</taxon>
        <taxon>Alteromonadales</taxon>
        <taxon>Alteromonadaceae</taxon>
        <taxon>Planctobacterium</taxon>
    </lineage>
</organism>
<dbReference type="PANTHER" id="PTHR43470:SF6">
    <property type="entry name" value="PHOSPHATE TRANSPORT SYSTEM PERMEASE PROTEIN PSTA"/>
    <property type="match status" value="1"/>
</dbReference>
<dbReference type="Pfam" id="PF00528">
    <property type="entry name" value="BPD_transp_1"/>
    <property type="match status" value="1"/>
</dbReference>
<feature type="transmembrane region" description="Helical" evidence="9">
    <location>
        <begin position="488"/>
        <end position="510"/>
    </location>
</feature>
<dbReference type="NCBIfam" id="TIGR00974">
    <property type="entry name" value="3a0107s02c"/>
    <property type="match status" value="1"/>
</dbReference>
<comment type="similarity">
    <text evidence="2 9">Belongs to the binding-protein-dependent transport system permease family. CysTW subfamily.</text>
</comment>
<feature type="transmembrane region" description="Helical" evidence="9">
    <location>
        <begin position="18"/>
        <end position="39"/>
    </location>
</feature>
<dbReference type="PANTHER" id="PTHR43470">
    <property type="entry name" value="PHOSPHATE TRANSPORT SYSTEM PERMEASE PROTEIN PSTA-RELATED"/>
    <property type="match status" value="1"/>
</dbReference>
<sequence length="520" mass="57474">MKPPAHFLYALKEQSVKFFAGLAQAMVIFALLGILILVVGKGLEFFWPKSIQLVNYESNTAASQQLFGYVSSERLQTGHEGRIWLNQDSWQRPRNQTQVLLNPKFISSIEEPENLARIDLNDGRFLLAQPIFLNIIGEHLQLEQLPQALNIVTDLQEQYANINEGDMVSINTAIASLRAKGVSEDSAAMQTLLERYQSNRKELSEIEKVLAQYNIVVMDAASEMQTLPLQEVRQVFYPNGMGFFRKLGVMSSNLLLFLTEDTRDANQSGGVFPAIFGTVLMVLLMAVIVSPLGIMAAIYLTEYAPNNAVVSLIRLAVSNLAAVPSVVYGVFGLGFFVYQMGGSIDELFYADTLPNPTFGTPGLLWASLTMALLTLPVVIVATEEGLRRVPESLRYSSYALGATRYETIRRIVLPVASSSLLTGIILAVARAAGEVAPMLMVGAVRYAPVLPLDGEFPYLHLERQFMHLGVLIYDGAFHGQSTQQGAGMMFATCLLLLLVVLILNFIAIMVRNRLQTRYGY</sequence>
<keyword evidence="8 9" id="KW-0472">Membrane</keyword>
<reference evidence="11" key="1">
    <citation type="submission" date="2023-01" db="EMBL/GenBank/DDBJ databases">
        <title>Complete genome sequence of Planctobacterium marinum strain Dej080120_11.</title>
        <authorList>
            <person name="Ueki S."/>
            <person name="Maruyama F."/>
        </authorList>
    </citation>
    <scope>NUCLEOTIDE SEQUENCE</scope>
    <source>
        <strain evidence="11">Dej080120_11</strain>
    </source>
</reference>
<evidence type="ECO:0000259" key="10">
    <source>
        <dbReference type="PROSITE" id="PS50928"/>
    </source>
</evidence>
<evidence type="ECO:0000256" key="2">
    <source>
        <dbReference type="ARBA" id="ARBA00007069"/>
    </source>
</evidence>
<feature type="transmembrane region" description="Helical" evidence="9">
    <location>
        <begin position="312"/>
        <end position="338"/>
    </location>
</feature>
<dbReference type="SUPFAM" id="SSF161098">
    <property type="entry name" value="MetI-like"/>
    <property type="match status" value="1"/>
</dbReference>
<feature type="transmembrane region" description="Helical" evidence="9">
    <location>
        <begin position="271"/>
        <end position="300"/>
    </location>
</feature>
<feature type="transmembrane region" description="Helical" evidence="9">
    <location>
        <begin position="411"/>
        <end position="432"/>
    </location>
</feature>
<evidence type="ECO:0000256" key="7">
    <source>
        <dbReference type="ARBA" id="ARBA00022989"/>
    </source>
</evidence>
<evidence type="ECO:0000256" key="8">
    <source>
        <dbReference type="ARBA" id="ARBA00023136"/>
    </source>
</evidence>
<dbReference type="GO" id="GO:0005886">
    <property type="term" value="C:plasma membrane"/>
    <property type="evidence" value="ECO:0007669"/>
    <property type="project" value="UniProtKB-SubCell"/>
</dbReference>
<dbReference type="Proteomes" id="UP001333710">
    <property type="component" value="Chromosome"/>
</dbReference>
<evidence type="ECO:0000313" key="11">
    <source>
        <dbReference type="EMBL" id="BDX05316.1"/>
    </source>
</evidence>
<dbReference type="RefSeq" id="WP_338291283.1">
    <property type="nucleotide sequence ID" value="NZ_AP027272.1"/>
</dbReference>
<dbReference type="CDD" id="cd06261">
    <property type="entry name" value="TM_PBP2"/>
    <property type="match status" value="1"/>
</dbReference>
<feature type="transmembrane region" description="Helical" evidence="9">
    <location>
        <begin position="243"/>
        <end position="259"/>
    </location>
</feature>
<feature type="transmembrane region" description="Helical" evidence="9">
    <location>
        <begin position="358"/>
        <end position="381"/>
    </location>
</feature>
<dbReference type="Gene3D" id="1.10.3720.10">
    <property type="entry name" value="MetI-like"/>
    <property type="match status" value="1"/>
</dbReference>
<evidence type="ECO:0000256" key="4">
    <source>
        <dbReference type="ARBA" id="ARBA00022448"/>
    </source>
</evidence>
<dbReference type="GO" id="GO:0005315">
    <property type="term" value="F:phosphate transmembrane transporter activity"/>
    <property type="evidence" value="ECO:0007669"/>
    <property type="project" value="InterPro"/>
</dbReference>